<dbReference type="PIRSF" id="PIRSF019435">
    <property type="entry name" value="UCP019435"/>
    <property type="match status" value="1"/>
</dbReference>
<dbReference type="Pfam" id="PF05626">
    <property type="entry name" value="DUF790"/>
    <property type="match status" value="1"/>
</dbReference>
<keyword evidence="2" id="KW-1185">Reference proteome</keyword>
<evidence type="ECO:0000313" key="2">
    <source>
        <dbReference type="Proteomes" id="UP000195137"/>
    </source>
</evidence>
<dbReference type="PANTHER" id="PTHR39640:SF1">
    <property type="entry name" value="DUF790 FAMILY PROTEIN"/>
    <property type="match status" value="1"/>
</dbReference>
<keyword evidence="1" id="KW-0540">Nuclease</keyword>
<keyword evidence="1" id="KW-0255">Endonuclease</keyword>
<evidence type="ECO:0000313" key="1">
    <source>
        <dbReference type="EMBL" id="OUJ19019.1"/>
    </source>
</evidence>
<comment type="caution">
    <text evidence="1">The sequence shown here is derived from an EMBL/GenBank/DDBJ whole genome shotgun (WGS) entry which is preliminary data.</text>
</comment>
<accession>A0A1Y3GC83</accession>
<gene>
    <name evidence="1" type="ORF">AMET1_0670</name>
</gene>
<proteinExistence type="predicted"/>
<dbReference type="Proteomes" id="UP000195137">
    <property type="component" value="Unassembled WGS sequence"/>
</dbReference>
<dbReference type="GO" id="GO:0004519">
    <property type="term" value="F:endonuclease activity"/>
    <property type="evidence" value="ECO:0007669"/>
    <property type="project" value="UniProtKB-KW"/>
</dbReference>
<organism evidence="1 2">
    <name type="scientific">Methanonatronarchaeum thermophilum</name>
    <dbReference type="NCBI Taxonomy" id="1927129"/>
    <lineage>
        <taxon>Archaea</taxon>
        <taxon>Methanobacteriati</taxon>
        <taxon>Methanobacteriota</taxon>
        <taxon>Methanonatronarchaeia</taxon>
        <taxon>Methanonatronarchaeales</taxon>
        <taxon>Methanonatronarchaeaceae</taxon>
        <taxon>Methanonatronarchaeum</taxon>
    </lineage>
</organism>
<dbReference type="EMBL" id="MRZU01000003">
    <property type="protein sequence ID" value="OUJ19019.1"/>
    <property type="molecule type" value="Genomic_DNA"/>
</dbReference>
<dbReference type="AlphaFoldDB" id="A0A1Y3GC83"/>
<name>A0A1Y3GC83_9EURY</name>
<sequence>MVHILTKKLLETKITGNKIKPHYRDPEKQKEKAKKVINEFKPGRSRGEIEKAVKSHETHQDYKFLRGLHALIERRCIFENKAKTPPNQIRKTLYDKGYVTNPTEREEAIEETAREHKIDKDKVNKWFWADRKDNEILKTKVNRNPTKLIKQYNLSATQTLFFDALEIQFKVSENYRQIFGMLKYLGLMYTVDKNLNITVTGPGSIFKKTRKYGNQIARLLPYIMKANKWNVSAKIEQKYGGEPKIYNFHLDNTKQKYFSTLKTKEQQSFDSEVERDLAERLEKIKPNWNIKREPTIIKSRNSVMIPDFSFEKYNKSFYLEVVGFWTPEYIEKKIKKVKNMEADKPVILAVNKNLKCTKQDFKKAEEVFFYKKRIPLKKIIKRMEKLENKAIKQNIQKIDITDITQKTEITDIKKKAKEKEVPPETIKKKLKKQPGAVCENKYIPPNKIQEIQNEINKLQNKKLPKVKEILQKHQLTEASLEKLGYTAKYQSFNPEDVQVKTKKEK</sequence>
<keyword evidence="1" id="KW-0378">Hydrolase</keyword>
<dbReference type="RefSeq" id="WP_086637069.1">
    <property type="nucleotide sequence ID" value="NZ_MRZU01000003.1"/>
</dbReference>
<protein>
    <submittedName>
        <fullName evidence="1">Nuclease of restriction endonuclease-like fold implicated in nucleotide excision repair</fullName>
    </submittedName>
</protein>
<dbReference type="PANTHER" id="PTHR39640">
    <property type="entry name" value="VNG6129C"/>
    <property type="match status" value="1"/>
</dbReference>
<reference evidence="1 2" key="1">
    <citation type="submission" date="2016-12" db="EMBL/GenBank/DDBJ databases">
        <title>Discovery of methanogenic haloarchaea.</title>
        <authorList>
            <person name="Sorokin D.Y."/>
            <person name="Makarova K.S."/>
            <person name="Abbas B."/>
            <person name="Ferrer M."/>
            <person name="Golyshin P.N."/>
        </authorList>
    </citation>
    <scope>NUCLEOTIDE SEQUENCE [LARGE SCALE GENOMIC DNA]</scope>
    <source>
        <strain evidence="1">AMET1</strain>
    </source>
</reference>
<dbReference type="OrthoDB" id="57367at2157"/>
<dbReference type="InterPro" id="IPR008508">
    <property type="entry name" value="Bax1"/>
</dbReference>